<dbReference type="Pfam" id="PF24430">
    <property type="entry name" value="DUF7553"/>
    <property type="match status" value="1"/>
</dbReference>
<evidence type="ECO:0000256" key="1">
    <source>
        <dbReference type="SAM" id="MobiDB-lite"/>
    </source>
</evidence>
<evidence type="ECO:0000313" key="3">
    <source>
        <dbReference type="Proteomes" id="UP001595945"/>
    </source>
</evidence>
<keyword evidence="3" id="KW-1185">Reference proteome</keyword>
<dbReference type="EMBL" id="JBHSHT010000001">
    <property type="protein sequence ID" value="MFC4823834.1"/>
    <property type="molecule type" value="Genomic_DNA"/>
</dbReference>
<accession>A0ABD5Q193</accession>
<protein>
    <recommendedName>
        <fullName evidence="4">DUF4404 family protein</fullName>
    </recommendedName>
</protein>
<comment type="caution">
    <text evidence="2">The sequence shown here is derived from an EMBL/GenBank/DDBJ whole genome shotgun (WGS) entry which is preliminary data.</text>
</comment>
<dbReference type="RefSeq" id="WP_254270415.1">
    <property type="nucleotide sequence ID" value="NZ_CP100401.1"/>
</dbReference>
<reference evidence="2 3" key="1">
    <citation type="journal article" date="2019" name="Int. J. Syst. Evol. Microbiol.">
        <title>The Global Catalogue of Microorganisms (GCM) 10K type strain sequencing project: providing services to taxonomists for standard genome sequencing and annotation.</title>
        <authorList>
            <consortium name="The Broad Institute Genomics Platform"/>
            <consortium name="The Broad Institute Genome Sequencing Center for Infectious Disease"/>
            <person name="Wu L."/>
            <person name="Ma J."/>
        </authorList>
    </citation>
    <scope>NUCLEOTIDE SEQUENCE [LARGE SCALE GENOMIC DNA]</scope>
    <source>
        <strain evidence="2 3">XZYJ18</strain>
    </source>
</reference>
<gene>
    <name evidence="2" type="ORF">ACFO9K_06130</name>
</gene>
<dbReference type="AlphaFoldDB" id="A0ABD5Q193"/>
<evidence type="ECO:0000313" key="2">
    <source>
        <dbReference type="EMBL" id="MFC4823834.1"/>
    </source>
</evidence>
<name>A0ABD5Q193_9EURY</name>
<sequence>MTDDRTELREAAERLDSAREASSDDETGERLESLAERLRTMADSERGPDHGTLARLEHNLQDVQSALDDEQAETVQSALGDVRAYRETVEGV</sequence>
<organism evidence="2 3">
    <name type="scientific">Halorussus aquaticus</name>
    <dbReference type="NCBI Taxonomy" id="2953748"/>
    <lineage>
        <taxon>Archaea</taxon>
        <taxon>Methanobacteriati</taxon>
        <taxon>Methanobacteriota</taxon>
        <taxon>Stenosarchaea group</taxon>
        <taxon>Halobacteria</taxon>
        <taxon>Halobacteriales</taxon>
        <taxon>Haladaptataceae</taxon>
        <taxon>Halorussus</taxon>
    </lineage>
</organism>
<proteinExistence type="predicted"/>
<feature type="region of interest" description="Disordered" evidence="1">
    <location>
        <begin position="1"/>
        <end position="30"/>
    </location>
</feature>
<dbReference type="GeneID" id="73047094"/>
<dbReference type="InterPro" id="IPR055975">
    <property type="entry name" value="DUF7553"/>
</dbReference>
<dbReference type="Proteomes" id="UP001595945">
    <property type="component" value="Unassembled WGS sequence"/>
</dbReference>
<evidence type="ECO:0008006" key="4">
    <source>
        <dbReference type="Google" id="ProtNLM"/>
    </source>
</evidence>